<proteinExistence type="predicted"/>
<evidence type="ECO:0000313" key="1">
    <source>
        <dbReference type="EMBL" id="MDH0562703.1"/>
    </source>
</evidence>
<evidence type="ECO:0000313" key="2">
    <source>
        <dbReference type="Proteomes" id="UP001159329"/>
    </source>
</evidence>
<organism evidence="1 2">
    <name type="scientific">Acinetobacter courvalinii</name>
    <dbReference type="NCBI Taxonomy" id="280147"/>
    <lineage>
        <taxon>Bacteria</taxon>
        <taxon>Pseudomonadati</taxon>
        <taxon>Pseudomonadota</taxon>
        <taxon>Gammaproteobacteria</taxon>
        <taxon>Moraxellales</taxon>
        <taxon>Moraxellaceae</taxon>
        <taxon>Acinetobacter</taxon>
    </lineage>
</organism>
<accession>A0AA42L667</accession>
<dbReference type="Proteomes" id="UP001159329">
    <property type="component" value="Unassembled WGS sequence"/>
</dbReference>
<sequence length="118" mass="12939">MKSKLILFFSIFLILTACGKKYTITPESLAVAHVNQGYHQVIHISGGKVIDKDNPLSTEIPENLGITVQPVNDLDGYNVIEIKGTPKYKGIFKIHVLAGFYGGGSAEINKEYTLTVED</sequence>
<dbReference type="EMBL" id="JAOEEO010000001">
    <property type="protein sequence ID" value="MDH0562703.1"/>
    <property type="molecule type" value="Genomic_DNA"/>
</dbReference>
<evidence type="ECO:0008006" key="3">
    <source>
        <dbReference type="Google" id="ProtNLM"/>
    </source>
</evidence>
<reference evidence="1" key="1">
    <citation type="submission" date="2022-09" db="EMBL/GenBank/DDBJ databases">
        <title>Intensive care unit water sources are persistently colonized with multi-drug resistant bacteria and are the site of extensive horizontal gene transfer of antibiotic resistance genes.</title>
        <authorList>
            <person name="Diorio-Toth L."/>
        </authorList>
    </citation>
    <scope>NUCLEOTIDE SEQUENCE</scope>
    <source>
        <strain evidence="1">GD04005</strain>
    </source>
</reference>
<dbReference type="PROSITE" id="PS51257">
    <property type="entry name" value="PROKAR_LIPOPROTEIN"/>
    <property type="match status" value="1"/>
</dbReference>
<protein>
    <recommendedName>
        <fullName evidence="3">Lipoprotein</fullName>
    </recommendedName>
</protein>
<dbReference type="RefSeq" id="WP_005230904.1">
    <property type="nucleotide sequence ID" value="NZ_JAOEEO010000001.1"/>
</dbReference>
<dbReference type="AlphaFoldDB" id="A0AA42L667"/>
<comment type="caution">
    <text evidence="1">The sequence shown here is derived from an EMBL/GenBank/DDBJ whole genome shotgun (WGS) entry which is preliminary data.</text>
</comment>
<name>A0AA42L667_9GAMM</name>
<gene>
    <name evidence="1" type="ORF">N7644_03300</name>
</gene>